<protein>
    <submittedName>
        <fullName evidence="2">NCS2 family permease</fullName>
    </submittedName>
</protein>
<organism evidence="2 3">
    <name type="scientific">Escherichia coli</name>
    <dbReference type="NCBI Taxonomy" id="562"/>
    <lineage>
        <taxon>Bacteria</taxon>
        <taxon>Pseudomonadati</taxon>
        <taxon>Pseudomonadota</taxon>
        <taxon>Gammaproteobacteria</taxon>
        <taxon>Enterobacterales</taxon>
        <taxon>Enterobacteriaceae</taxon>
        <taxon>Escherichia</taxon>
    </lineage>
</organism>
<dbReference type="Proteomes" id="UP000392867">
    <property type="component" value="Unassembled WGS sequence"/>
</dbReference>
<sequence>VMMPFSFSITEGIALGFISYCVMKIGTGRLRDLSPCVIIVALLFILKIVFIDAH</sequence>
<name>A0A5N8HEL5_ECOLX</name>
<comment type="caution">
    <text evidence="2">The sequence shown here is derived from an EMBL/GenBank/DDBJ whole genome shotgun (WGS) entry which is preliminary data.</text>
</comment>
<feature type="non-terminal residue" evidence="2">
    <location>
        <position position="1"/>
    </location>
</feature>
<dbReference type="EMBL" id="VOTT01000691">
    <property type="protein sequence ID" value="MPU51395.1"/>
    <property type="molecule type" value="Genomic_DNA"/>
</dbReference>
<accession>A0A5N8HEL5</accession>
<keyword evidence="1" id="KW-0472">Membrane</keyword>
<proteinExistence type="predicted"/>
<keyword evidence="1" id="KW-0812">Transmembrane</keyword>
<reference evidence="2 3" key="1">
    <citation type="submission" date="2019-08" db="EMBL/GenBank/DDBJ databases">
        <title>Identification of Water Treatment Resistant and Multidrug Resistant Urinary Pathogenic Escherichia coli in Wastewater.</title>
        <authorList>
            <person name="Neumann N."/>
        </authorList>
    </citation>
    <scope>NUCLEOTIDE SEQUENCE [LARGE SCALE GENOMIC DNA]</scope>
    <source>
        <strain evidence="2 3">WU2356</strain>
    </source>
</reference>
<keyword evidence="1" id="KW-1133">Transmembrane helix</keyword>
<evidence type="ECO:0000313" key="2">
    <source>
        <dbReference type="EMBL" id="MPU51395.1"/>
    </source>
</evidence>
<feature type="transmembrane region" description="Helical" evidence="1">
    <location>
        <begin position="33"/>
        <end position="51"/>
    </location>
</feature>
<feature type="transmembrane region" description="Helical" evidence="1">
    <location>
        <begin position="6"/>
        <end position="26"/>
    </location>
</feature>
<evidence type="ECO:0000313" key="3">
    <source>
        <dbReference type="Proteomes" id="UP000392867"/>
    </source>
</evidence>
<dbReference type="AlphaFoldDB" id="A0A5N8HEL5"/>
<gene>
    <name evidence="2" type="ORF">FVB16_21705</name>
</gene>
<evidence type="ECO:0000256" key="1">
    <source>
        <dbReference type="SAM" id="Phobius"/>
    </source>
</evidence>